<gene>
    <name evidence="1" type="ORF">MSG28_009212</name>
</gene>
<dbReference type="EMBL" id="CM046115">
    <property type="protein sequence ID" value="KAI8440914.1"/>
    <property type="molecule type" value="Genomic_DNA"/>
</dbReference>
<accession>A0ACC0KWJ6</accession>
<keyword evidence="2" id="KW-1185">Reference proteome</keyword>
<reference evidence="1 2" key="1">
    <citation type="journal article" date="2022" name="Genome Biol. Evol.">
        <title>The Spruce Budworm Genome: Reconstructing the Evolutionary History of Antifreeze Proteins.</title>
        <authorList>
            <person name="Beliveau C."/>
            <person name="Gagne P."/>
            <person name="Picq S."/>
            <person name="Vernygora O."/>
            <person name="Keeling C.I."/>
            <person name="Pinkney K."/>
            <person name="Doucet D."/>
            <person name="Wen F."/>
            <person name="Johnston J.S."/>
            <person name="Maaroufi H."/>
            <person name="Boyle B."/>
            <person name="Laroche J."/>
            <person name="Dewar K."/>
            <person name="Juretic N."/>
            <person name="Blackburn G."/>
            <person name="Nisole A."/>
            <person name="Brunet B."/>
            <person name="Brandao M."/>
            <person name="Lumley L."/>
            <person name="Duan J."/>
            <person name="Quan G."/>
            <person name="Lucarotti C.J."/>
            <person name="Roe A.D."/>
            <person name="Sperling F.A.H."/>
            <person name="Levesque R.C."/>
            <person name="Cusson M."/>
        </authorList>
    </citation>
    <scope>NUCLEOTIDE SEQUENCE [LARGE SCALE GENOMIC DNA]</scope>
    <source>
        <strain evidence="1">Glfc:IPQL:Cfum</strain>
    </source>
</reference>
<name>A0ACC0KWJ6_CHOFU</name>
<proteinExistence type="predicted"/>
<comment type="caution">
    <text evidence="1">The sequence shown here is derived from an EMBL/GenBank/DDBJ whole genome shotgun (WGS) entry which is preliminary data.</text>
</comment>
<evidence type="ECO:0000313" key="2">
    <source>
        <dbReference type="Proteomes" id="UP001064048"/>
    </source>
</evidence>
<evidence type="ECO:0000313" key="1">
    <source>
        <dbReference type="EMBL" id="KAI8440914.1"/>
    </source>
</evidence>
<organism evidence="1 2">
    <name type="scientific">Choristoneura fumiferana</name>
    <name type="common">Spruce budworm moth</name>
    <name type="synonym">Archips fumiferana</name>
    <dbReference type="NCBI Taxonomy" id="7141"/>
    <lineage>
        <taxon>Eukaryota</taxon>
        <taxon>Metazoa</taxon>
        <taxon>Ecdysozoa</taxon>
        <taxon>Arthropoda</taxon>
        <taxon>Hexapoda</taxon>
        <taxon>Insecta</taxon>
        <taxon>Pterygota</taxon>
        <taxon>Neoptera</taxon>
        <taxon>Endopterygota</taxon>
        <taxon>Lepidoptera</taxon>
        <taxon>Glossata</taxon>
        <taxon>Ditrysia</taxon>
        <taxon>Tortricoidea</taxon>
        <taxon>Tortricidae</taxon>
        <taxon>Tortricinae</taxon>
        <taxon>Choristoneura</taxon>
    </lineage>
</organism>
<sequence>MQSITRIAVSMFLVAKLRRDGILNLYPFPRVGRASAQTWQVPLNDFYLDYPVGEHSEPEHIDPELNEDRKKRQANQ</sequence>
<dbReference type="Proteomes" id="UP001064048">
    <property type="component" value="Chromosome 15"/>
</dbReference>
<protein>
    <submittedName>
        <fullName evidence="1">Uncharacterized protein</fullName>
    </submittedName>
</protein>